<keyword evidence="4" id="KW-1185">Reference proteome</keyword>
<accession>A0AAV4HHB9</accession>
<dbReference type="EMBL" id="BMAT01005581">
    <property type="protein sequence ID" value="GFR96453.1"/>
    <property type="molecule type" value="Genomic_DNA"/>
</dbReference>
<dbReference type="AlphaFoldDB" id="A0AAV4HHB9"/>
<feature type="compositionally biased region" description="Pro residues" evidence="2">
    <location>
        <begin position="1"/>
        <end position="11"/>
    </location>
</feature>
<dbReference type="NCBIfam" id="TIGR01571">
    <property type="entry name" value="A_thal_Cys_rich"/>
    <property type="match status" value="1"/>
</dbReference>
<dbReference type="PANTHER" id="PTHR15907">
    <property type="entry name" value="DUF614 FAMILY PROTEIN-RELATED"/>
    <property type="match status" value="1"/>
</dbReference>
<dbReference type="InterPro" id="IPR016024">
    <property type="entry name" value="ARM-type_fold"/>
</dbReference>
<feature type="region of interest" description="Disordered" evidence="2">
    <location>
        <begin position="1"/>
        <end position="99"/>
    </location>
</feature>
<sequence length="297" mass="30948">MYSQQPYPPPYGVDAGHAHPLTTQPQSAWAESHYGGGAGNNRSSAHMRPPTPPPGALPKVYSMDPGVKDNNGGSGNPGNTNIGGINTNTNTNNNSSNSNSSVVVNANVMAGAGLGTGNRLCLVGKDLLMSRHWNSGLFSCMNDVLGCALSLVCFPLDLMRIANRLNECACVSCCVPGGLATLRTKLRTMGGIRGSICSDCVAAHFCSLRVCVDGVTKNDCGDVGGDDDSGDDDDDDDDDDGDDGDDDDGDDDDDDDDGGDNGDGDDDGDGDGDEYLENTSQIRQDQNCLAVSHVFMQ</sequence>
<feature type="region of interest" description="Disordered" evidence="2">
    <location>
        <begin position="222"/>
        <end position="284"/>
    </location>
</feature>
<feature type="compositionally biased region" description="Low complexity" evidence="2">
    <location>
        <begin position="77"/>
        <end position="99"/>
    </location>
</feature>
<name>A0AAV4HHB9_9GAST</name>
<evidence type="ECO:0000256" key="2">
    <source>
        <dbReference type="SAM" id="MobiDB-lite"/>
    </source>
</evidence>
<feature type="compositionally biased region" description="Acidic residues" evidence="2">
    <location>
        <begin position="224"/>
        <end position="276"/>
    </location>
</feature>
<proteinExistence type="inferred from homology"/>
<evidence type="ECO:0000313" key="3">
    <source>
        <dbReference type="EMBL" id="GFR96453.1"/>
    </source>
</evidence>
<comment type="similarity">
    <text evidence="1">Belongs to the cornifelin family.</text>
</comment>
<dbReference type="InterPro" id="IPR006461">
    <property type="entry name" value="PLAC_motif_containing"/>
</dbReference>
<evidence type="ECO:0000313" key="4">
    <source>
        <dbReference type="Proteomes" id="UP000762676"/>
    </source>
</evidence>
<dbReference type="Proteomes" id="UP000762676">
    <property type="component" value="Unassembled WGS sequence"/>
</dbReference>
<gene>
    <name evidence="3" type="ORF">ElyMa_002721400</name>
</gene>
<protein>
    <submittedName>
        <fullName evidence="3">Placenta-specific gene 8 protein-like</fullName>
    </submittedName>
</protein>
<comment type="caution">
    <text evidence="3">The sequence shown here is derived from an EMBL/GenBank/DDBJ whole genome shotgun (WGS) entry which is preliminary data.</text>
</comment>
<organism evidence="3 4">
    <name type="scientific">Elysia marginata</name>
    <dbReference type="NCBI Taxonomy" id="1093978"/>
    <lineage>
        <taxon>Eukaryota</taxon>
        <taxon>Metazoa</taxon>
        <taxon>Spiralia</taxon>
        <taxon>Lophotrochozoa</taxon>
        <taxon>Mollusca</taxon>
        <taxon>Gastropoda</taxon>
        <taxon>Heterobranchia</taxon>
        <taxon>Euthyneura</taxon>
        <taxon>Panpulmonata</taxon>
        <taxon>Sacoglossa</taxon>
        <taxon>Placobranchoidea</taxon>
        <taxon>Plakobranchidae</taxon>
        <taxon>Elysia</taxon>
    </lineage>
</organism>
<dbReference type="SUPFAM" id="SSF48371">
    <property type="entry name" value="ARM repeat"/>
    <property type="match status" value="1"/>
</dbReference>
<reference evidence="3 4" key="1">
    <citation type="journal article" date="2021" name="Elife">
        <title>Chloroplast acquisition without the gene transfer in kleptoplastic sea slugs, Plakobranchus ocellatus.</title>
        <authorList>
            <person name="Maeda T."/>
            <person name="Takahashi S."/>
            <person name="Yoshida T."/>
            <person name="Shimamura S."/>
            <person name="Takaki Y."/>
            <person name="Nagai Y."/>
            <person name="Toyoda A."/>
            <person name="Suzuki Y."/>
            <person name="Arimoto A."/>
            <person name="Ishii H."/>
            <person name="Satoh N."/>
            <person name="Nishiyama T."/>
            <person name="Hasebe M."/>
            <person name="Maruyama T."/>
            <person name="Minagawa J."/>
            <person name="Obokata J."/>
            <person name="Shigenobu S."/>
        </authorList>
    </citation>
    <scope>NUCLEOTIDE SEQUENCE [LARGE SCALE GENOMIC DNA]</scope>
</reference>
<evidence type="ECO:0000256" key="1">
    <source>
        <dbReference type="ARBA" id="ARBA00009024"/>
    </source>
</evidence>